<gene>
    <name evidence="4" type="ORF">RND81_10G237000</name>
</gene>
<dbReference type="Proteomes" id="UP001443914">
    <property type="component" value="Unassembled WGS sequence"/>
</dbReference>
<evidence type="ECO:0000259" key="3">
    <source>
        <dbReference type="PROSITE" id="PS50966"/>
    </source>
</evidence>
<dbReference type="PROSITE" id="PS50966">
    <property type="entry name" value="ZF_SWIM"/>
    <property type="match status" value="1"/>
</dbReference>
<evidence type="ECO:0008006" key="6">
    <source>
        <dbReference type="Google" id="ProtNLM"/>
    </source>
</evidence>
<sequence>MFISIINIQNFCDLSIFKFPQKPITMTTRTPNTPTSYDKHGKPLSSRFVPNEAFVERVTHALSHPLLLLYRSDPDFYVHGATGNVYVVNLTANLSCTCPDKVSPCKHILFVLVKVLGVSLDDSCLRRRVLKPSQLERLQSTPSSIDTLADPALREKFHQVLFLRKELGGEGIGATKLAPCVDVEKGSICPICLNEMGKSGDRLVSCGTCKIPIHEKCLMAWKMTQRRKLVRCVTCRSRLEDKADQERYLNLSAYFNKKDHKSSEKRGNEEIH</sequence>
<evidence type="ECO:0000259" key="2">
    <source>
        <dbReference type="PROSITE" id="PS50089"/>
    </source>
</evidence>
<evidence type="ECO:0000256" key="1">
    <source>
        <dbReference type="PROSITE-ProRule" id="PRU00175"/>
    </source>
</evidence>
<reference evidence="4" key="1">
    <citation type="submission" date="2024-03" db="EMBL/GenBank/DDBJ databases">
        <title>WGS assembly of Saponaria officinalis var. Norfolk2.</title>
        <authorList>
            <person name="Jenkins J."/>
            <person name="Shu S."/>
            <person name="Grimwood J."/>
            <person name="Barry K."/>
            <person name="Goodstein D."/>
            <person name="Schmutz J."/>
            <person name="Leebens-Mack J."/>
            <person name="Osbourn A."/>
        </authorList>
    </citation>
    <scope>NUCLEOTIDE SEQUENCE [LARGE SCALE GENOMIC DNA]</scope>
    <source>
        <strain evidence="4">JIC</strain>
    </source>
</reference>
<dbReference type="InterPro" id="IPR013083">
    <property type="entry name" value="Znf_RING/FYVE/PHD"/>
</dbReference>
<evidence type="ECO:0000313" key="5">
    <source>
        <dbReference type="Proteomes" id="UP001443914"/>
    </source>
</evidence>
<keyword evidence="1" id="KW-0479">Metal-binding</keyword>
<keyword evidence="1" id="KW-0863">Zinc-finger</keyword>
<dbReference type="GO" id="GO:0061630">
    <property type="term" value="F:ubiquitin protein ligase activity"/>
    <property type="evidence" value="ECO:0007669"/>
    <property type="project" value="InterPro"/>
</dbReference>
<comment type="caution">
    <text evidence="4">The sequence shown here is derived from an EMBL/GenBank/DDBJ whole genome shotgun (WGS) entry which is preliminary data.</text>
</comment>
<dbReference type="SUPFAM" id="SSF57850">
    <property type="entry name" value="RING/U-box"/>
    <property type="match status" value="1"/>
</dbReference>
<keyword evidence="5" id="KW-1185">Reference proteome</keyword>
<dbReference type="Gene3D" id="3.30.40.10">
    <property type="entry name" value="Zinc/RING finger domain, C3HC4 (zinc finger)"/>
    <property type="match status" value="1"/>
</dbReference>
<dbReference type="PROSITE" id="PS50089">
    <property type="entry name" value="ZF_RING_2"/>
    <property type="match status" value="1"/>
</dbReference>
<dbReference type="InterPro" id="IPR007527">
    <property type="entry name" value="Znf_SWIM"/>
</dbReference>
<dbReference type="Pfam" id="PF04434">
    <property type="entry name" value="SWIM"/>
    <property type="match status" value="1"/>
</dbReference>
<organism evidence="4 5">
    <name type="scientific">Saponaria officinalis</name>
    <name type="common">Common soapwort</name>
    <name type="synonym">Lychnis saponaria</name>
    <dbReference type="NCBI Taxonomy" id="3572"/>
    <lineage>
        <taxon>Eukaryota</taxon>
        <taxon>Viridiplantae</taxon>
        <taxon>Streptophyta</taxon>
        <taxon>Embryophyta</taxon>
        <taxon>Tracheophyta</taxon>
        <taxon>Spermatophyta</taxon>
        <taxon>Magnoliopsida</taxon>
        <taxon>eudicotyledons</taxon>
        <taxon>Gunneridae</taxon>
        <taxon>Pentapetalae</taxon>
        <taxon>Caryophyllales</taxon>
        <taxon>Caryophyllaceae</taxon>
        <taxon>Caryophylleae</taxon>
        <taxon>Saponaria</taxon>
    </lineage>
</organism>
<dbReference type="AlphaFoldDB" id="A0AAW1I741"/>
<dbReference type="EMBL" id="JBDFQZ010000010">
    <property type="protein sequence ID" value="KAK9684851.1"/>
    <property type="molecule type" value="Genomic_DNA"/>
</dbReference>
<dbReference type="PANTHER" id="PTHR21540">
    <property type="entry name" value="RING FINGER AND SWIM DOMAIN-CONTAINING PROTEIN 2"/>
    <property type="match status" value="1"/>
</dbReference>
<accession>A0AAW1I741</accession>
<dbReference type="InterPro" id="IPR039903">
    <property type="entry name" value="Zswim2"/>
</dbReference>
<name>A0AAW1I741_SAPOF</name>
<evidence type="ECO:0000313" key="4">
    <source>
        <dbReference type="EMBL" id="KAK9684851.1"/>
    </source>
</evidence>
<dbReference type="InterPro" id="IPR001841">
    <property type="entry name" value="Znf_RING"/>
</dbReference>
<dbReference type="PANTHER" id="PTHR21540:SF0">
    <property type="entry name" value="PHD FAMILY PROTEIN"/>
    <property type="match status" value="1"/>
</dbReference>
<dbReference type="GO" id="GO:0008270">
    <property type="term" value="F:zinc ion binding"/>
    <property type="evidence" value="ECO:0007669"/>
    <property type="project" value="UniProtKB-KW"/>
</dbReference>
<keyword evidence="1" id="KW-0862">Zinc</keyword>
<proteinExistence type="predicted"/>
<feature type="domain" description="RING-type" evidence="2">
    <location>
        <begin position="189"/>
        <end position="236"/>
    </location>
</feature>
<protein>
    <recommendedName>
        <fullName evidence="6">Mitogen-activated protein kinase kinase kinase 1</fullName>
    </recommendedName>
</protein>
<feature type="domain" description="SWIM-type" evidence="3">
    <location>
        <begin position="86"/>
        <end position="116"/>
    </location>
</feature>